<feature type="transmembrane region" description="Helical" evidence="6">
    <location>
        <begin position="20"/>
        <end position="43"/>
    </location>
</feature>
<dbReference type="GO" id="GO:0016020">
    <property type="term" value="C:membrane"/>
    <property type="evidence" value="ECO:0007669"/>
    <property type="project" value="UniProtKB-SubCell"/>
</dbReference>
<keyword evidence="3 6" id="KW-0812">Transmembrane</keyword>
<dbReference type="Pfam" id="PF00335">
    <property type="entry name" value="Tetraspanin"/>
    <property type="match status" value="1"/>
</dbReference>
<reference evidence="7" key="1">
    <citation type="submission" date="2020-07" db="EMBL/GenBank/DDBJ databases">
        <title>Genome sequence and genetic diversity analysis of an under-domesticated orphan crop, white fonio (Digitaria exilis).</title>
        <authorList>
            <person name="Bennetzen J.L."/>
            <person name="Chen S."/>
            <person name="Ma X."/>
            <person name="Wang X."/>
            <person name="Yssel A.E.J."/>
            <person name="Chaluvadi S.R."/>
            <person name="Johnson M."/>
            <person name="Gangashetty P."/>
            <person name="Hamidou F."/>
            <person name="Sanogo M.D."/>
            <person name="Zwaenepoel A."/>
            <person name="Wallace J."/>
            <person name="Van De Peer Y."/>
            <person name="Van Deynze A."/>
        </authorList>
    </citation>
    <scope>NUCLEOTIDE SEQUENCE</scope>
    <source>
        <tissue evidence="7">Leaves</tissue>
    </source>
</reference>
<gene>
    <name evidence="7" type="ORF">HU200_063887</name>
</gene>
<evidence type="ECO:0000313" key="8">
    <source>
        <dbReference type="Proteomes" id="UP000636709"/>
    </source>
</evidence>
<evidence type="ECO:0000256" key="5">
    <source>
        <dbReference type="ARBA" id="ARBA00023136"/>
    </source>
</evidence>
<evidence type="ECO:0000313" key="7">
    <source>
        <dbReference type="EMBL" id="KAF8650515.1"/>
    </source>
</evidence>
<name>A0A835A0V4_9POAL</name>
<sequence length="289" mass="31049">MQGSSMAAALPSSMARVSHVLLGALNLVTLLLSLPVLCAGVYFRMRAATECERALQLPVIFLGCALLLLSLLGLAGACGRRRAAARPFLWAYVVLMFILVVAVFAFTVFAFVVTDRGAATAVSGRGYHEYRLGDYSGWLRSRIAEPDTWARVESCICEARVCSGRLDGAVGRDAMLFYRRHLSPIQSGCCKPPARCGFKYVNDTFWAAPKWGSADGDCQAWSNDQEVLCLDCDACKAGVLEVVQKKWKAVAVANVALLVLLVVVYTLGCCALRNNGGGRHSGDGGANQT</sequence>
<evidence type="ECO:0000256" key="3">
    <source>
        <dbReference type="ARBA" id="ARBA00022692"/>
    </source>
</evidence>
<keyword evidence="5 6" id="KW-0472">Membrane</keyword>
<feature type="transmembrane region" description="Helical" evidence="6">
    <location>
        <begin position="249"/>
        <end position="272"/>
    </location>
</feature>
<dbReference type="GO" id="GO:0009734">
    <property type="term" value="P:auxin-activated signaling pathway"/>
    <property type="evidence" value="ECO:0007669"/>
    <property type="project" value="InterPro"/>
</dbReference>
<dbReference type="AlphaFoldDB" id="A0A835A0V4"/>
<dbReference type="PANTHER" id="PTHR32191">
    <property type="entry name" value="TETRASPANIN-8-RELATED"/>
    <property type="match status" value="1"/>
</dbReference>
<feature type="transmembrane region" description="Helical" evidence="6">
    <location>
        <begin position="55"/>
        <end position="77"/>
    </location>
</feature>
<evidence type="ECO:0000256" key="6">
    <source>
        <dbReference type="SAM" id="Phobius"/>
    </source>
</evidence>
<dbReference type="InterPro" id="IPR044991">
    <property type="entry name" value="TET_plant"/>
</dbReference>
<proteinExistence type="inferred from homology"/>
<dbReference type="Proteomes" id="UP000636709">
    <property type="component" value="Unassembled WGS sequence"/>
</dbReference>
<protein>
    <submittedName>
        <fullName evidence="7">Uncharacterized protein</fullName>
    </submittedName>
</protein>
<evidence type="ECO:0000256" key="1">
    <source>
        <dbReference type="ARBA" id="ARBA00004141"/>
    </source>
</evidence>
<evidence type="ECO:0000256" key="2">
    <source>
        <dbReference type="ARBA" id="ARBA00006840"/>
    </source>
</evidence>
<comment type="subcellular location">
    <subcellularLocation>
        <location evidence="1">Membrane</location>
        <topology evidence="1">Multi-pass membrane protein</topology>
    </subcellularLocation>
</comment>
<comment type="caution">
    <text evidence="7">The sequence shown here is derived from an EMBL/GenBank/DDBJ whole genome shotgun (WGS) entry which is preliminary data.</text>
</comment>
<keyword evidence="8" id="KW-1185">Reference proteome</keyword>
<evidence type="ECO:0000256" key="4">
    <source>
        <dbReference type="ARBA" id="ARBA00022989"/>
    </source>
</evidence>
<accession>A0A835A0V4</accession>
<dbReference type="OrthoDB" id="1892640at2759"/>
<comment type="similarity">
    <text evidence="2">Belongs to the tetraspanin (TM4SF) family.</text>
</comment>
<organism evidence="7 8">
    <name type="scientific">Digitaria exilis</name>
    <dbReference type="NCBI Taxonomy" id="1010633"/>
    <lineage>
        <taxon>Eukaryota</taxon>
        <taxon>Viridiplantae</taxon>
        <taxon>Streptophyta</taxon>
        <taxon>Embryophyta</taxon>
        <taxon>Tracheophyta</taxon>
        <taxon>Spermatophyta</taxon>
        <taxon>Magnoliopsida</taxon>
        <taxon>Liliopsida</taxon>
        <taxon>Poales</taxon>
        <taxon>Poaceae</taxon>
        <taxon>PACMAD clade</taxon>
        <taxon>Panicoideae</taxon>
        <taxon>Panicodae</taxon>
        <taxon>Paniceae</taxon>
        <taxon>Anthephorinae</taxon>
        <taxon>Digitaria</taxon>
    </lineage>
</organism>
<keyword evidence="4 6" id="KW-1133">Transmembrane helix</keyword>
<dbReference type="EMBL" id="JACEFO010002724">
    <property type="protein sequence ID" value="KAF8650515.1"/>
    <property type="molecule type" value="Genomic_DNA"/>
</dbReference>
<dbReference type="InterPro" id="IPR018499">
    <property type="entry name" value="Tetraspanin/Peripherin"/>
</dbReference>
<feature type="transmembrane region" description="Helical" evidence="6">
    <location>
        <begin position="89"/>
        <end position="113"/>
    </location>
</feature>